<dbReference type="EMBL" id="WTZA01000002">
    <property type="protein sequence ID" value="MXO75980.1"/>
    <property type="molecule type" value="Genomic_DNA"/>
</dbReference>
<sequence length="135" mass="14255">MIAGRLRWAYLAPMVARRLLPFLAMLAIVFAPLSMLGGPAAMAQSSMSASSSHHEQSAGDSAHCAETRGDNQNEDDSSRQKDCLSDCAVTCSAIPPLGNLFADSAMLPAVAHPLPLMDRMHGLNPESADPPPRTA</sequence>
<proteinExistence type="predicted"/>
<feature type="compositionally biased region" description="Low complexity" evidence="1">
    <location>
        <begin position="42"/>
        <end position="51"/>
    </location>
</feature>
<comment type="caution">
    <text evidence="2">The sequence shown here is derived from an EMBL/GenBank/DDBJ whole genome shotgun (WGS) entry which is preliminary data.</text>
</comment>
<evidence type="ECO:0000256" key="1">
    <source>
        <dbReference type="SAM" id="MobiDB-lite"/>
    </source>
</evidence>
<dbReference type="Proteomes" id="UP000439522">
    <property type="component" value="Unassembled WGS sequence"/>
</dbReference>
<evidence type="ECO:0000313" key="2">
    <source>
        <dbReference type="EMBL" id="MXO75980.1"/>
    </source>
</evidence>
<name>A0A6I4TIV9_9SPHN</name>
<dbReference type="RefSeq" id="WP_160611821.1">
    <property type="nucleotide sequence ID" value="NZ_WTZA01000002.1"/>
</dbReference>
<gene>
    <name evidence="2" type="ORF">GRI40_12215</name>
</gene>
<organism evidence="2 3">
    <name type="scientific">Tsuneonella aeria</name>
    <dbReference type="NCBI Taxonomy" id="1837929"/>
    <lineage>
        <taxon>Bacteria</taxon>
        <taxon>Pseudomonadati</taxon>
        <taxon>Pseudomonadota</taxon>
        <taxon>Alphaproteobacteria</taxon>
        <taxon>Sphingomonadales</taxon>
        <taxon>Erythrobacteraceae</taxon>
        <taxon>Tsuneonella</taxon>
    </lineage>
</organism>
<evidence type="ECO:0008006" key="4">
    <source>
        <dbReference type="Google" id="ProtNLM"/>
    </source>
</evidence>
<accession>A0A6I4TIV9</accession>
<reference evidence="2 3" key="1">
    <citation type="submission" date="2019-12" db="EMBL/GenBank/DDBJ databases">
        <title>Genomic-based taxomic classification of the family Erythrobacteraceae.</title>
        <authorList>
            <person name="Xu L."/>
        </authorList>
    </citation>
    <scope>NUCLEOTIDE SEQUENCE [LARGE SCALE GENOMIC DNA]</scope>
    <source>
        <strain evidence="2 3">100921-2</strain>
    </source>
</reference>
<feature type="compositionally biased region" description="Basic and acidic residues" evidence="1">
    <location>
        <begin position="52"/>
        <end position="81"/>
    </location>
</feature>
<protein>
    <recommendedName>
        <fullName evidence="4">DUF2946 domain-containing protein</fullName>
    </recommendedName>
</protein>
<evidence type="ECO:0000313" key="3">
    <source>
        <dbReference type="Proteomes" id="UP000439522"/>
    </source>
</evidence>
<feature type="region of interest" description="Disordered" evidence="1">
    <location>
        <begin position="42"/>
        <end position="81"/>
    </location>
</feature>
<dbReference type="AlphaFoldDB" id="A0A6I4TIV9"/>
<keyword evidence="3" id="KW-1185">Reference proteome</keyword>